<dbReference type="Proteomes" id="UP001165444">
    <property type="component" value="Unassembled WGS sequence"/>
</dbReference>
<gene>
    <name evidence="2" type="ORF">MUN53_02110</name>
</gene>
<feature type="transmembrane region" description="Helical" evidence="1">
    <location>
        <begin position="216"/>
        <end position="235"/>
    </location>
</feature>
<dbReference type="EMBL" id="JAKZMM010000004">
    <property type="protein sequence ID" value="MCJ2379418.1"/>
    <property type="molecule type" value="Genomic_DNA"/>
</dbReference>
<sequence length="406" mass="46901">MLQQFINKHYFELFVFTLILGLLLYGTIGFDGIDEICAFLLFIFMLFGVFHTKDWRFNKPFLVTIGIFLFYTIYSILINSNVKQAIIKDLIIEFKPYLAFFGTYLLYPSFSDRQKSLLRIICIGFWFLLLGLGFMTLYDKFIINTVMFHNSYFAACIIALSLIVLFCGSDTLRDKLVFIVMLSAGLFSTRSKFYGFFLISVILILIAPKLKDFKINIKTILFGIIVIGLLILVGWNKLDLYFAVGGTEEDIQSGLVARMMLYKTSLEVLVDYFPFGPGFASFASYASGVYYSDLYYKYGLDGVWGINKIDYSYIADTYYPCLTQFGVIGILLFFYFFWYLIQKSYSLYIQNLQEKYLVITLLIIGFFLIESIADATFTSHRGYFLMMLLGVVIAEQKQVTDKIVQK</sequence>
<feature type="transmembrane region" description="Helical" evidence="1">
    <location>
        <begin position="193"/>
        <end position="210"/>
    </location>
</feature>
<feature type="transmembrane region" description="Helical" evidence="1">
    <location>
        <begin position="32"/>
        <end position="49"/>
    </location>
</feature>
<protein>
    <submittedName>
        <fullName evidence="2">O-antigen ligase domain-containing protein</fullName>
    </submittedName>
</protein>
<feature type="transmembrane region" description="Helical" evidence="1">
    <location>
        <begin position="90"/>
        <end position="110"/>
    </location>
</feature>
<keyword evidence="1" id="KW-0472">Membrane</keyword>
<keyword evidence="1" id="KW-1133">Transmembrane helix</keyword>
<keyword evidence="1" id="KW-0812">Transmembrane</keyword>
<name>A0ABT0BXB7_9BACT</name>
<feature type="transmembrane region" description="Helical" evidence="1">
    <location>
        <begin position="61"/>
        <end position="78"/>
    </location>
</feature>
<organism evidence="2 3">
    <name type="scientific">Parabacteroides faecalis</name>
    <dbReference type="NCBI Taxonomy" id="2924040"/>
    <lineage>
        <taxon>Bacteria</taxon>
        <taxon>Pseudomonadati</taxon>
        <taxon>Bacteroidota</taxon>
        <taxon>Bacteroidia</taxon>
        <taxon>Bacteroidales</taxon>
        <taxon>Tannerellaceae</taxon>
        <taxon>Parabacteroides</taxon>
    </lineage>
</organism>
<accession>A0ABT0BXB7</accession>
<reference evidence="2 3" key="1">
    <citation type="submission" date="2022-03" db="EMBL/GenBank/DDBJ databases">
        <title>Parabacteroides sp. nov. isolated from swine feces.</title>
        <authorList>
            <person name="Bak J.E."/>
        </authorList>
    </citation>
    <scope>NUCLEOTIDE SEQUENCE [LARGE SCALE GENOMIC DNA]</scope>
    <source>
        <strain evidence="2 3">AGMB00274</strain>
    </source>
</reference>
<dbReference type="GO" id="GO:0016874">
    <property type="term" value="F:ligase activity"/>
    <property type="evidence" value="ECO:0007669"/>
    <property type="project" value="UniProtKB-KW"/>
</dbReference>
<dbReference type="RefSeq" id="WP_243323222.1">
    <property type="nucleotide sequence ID" value="NZ_JAKZMM010000004.1"/>
</dbReference>
<feature type="transmembrane region" description="Helical" evidence="1">
    <location>
        <begin position="356"/>
        <end position="377"/>
    </location>
</feature>
<feature type="transmembrane region" description="Helical" evidence="1">
    <location>
        <begin position="318"/>
        <end position="341"/>
    </location>
</feature>
<keyword evidence="3" id="KW-1185">Reference proteome</keyword>
<evidence type="ECO:0000313" key="3">
    <source>
        <dbReference type="Proteomes" id="UP001165444"/>
    </source>
</evidence>
<evidence type="ECO:0000256" key="1">
    <source>
        <dbReference type="SAM" id="Phobius"/>
    </source>
</evidence>
<feature type="transmembrane region" description="Helical" evidence="1">
    <location>
        <begin position="117"/>
        <end position="138"/>
    </location>
</feature>
<proteinExistence type="predicted"/>
<comment type="caution">
    <text evidence="2">The sequence shown here is derived from an EMBL/GenBank/DDBJ whole genome shotgun (WGS) entry which is preliminary data.</text>
</comment>
<feature type="transmembrane region" description="Helical" evidence="1">
    <location>
        <begin position="9"/>
        <end position="26"/>
    </location>
</feature>
<keyword evidence="2" id="KW-0436">Ligase</keyword>
<evidence type="ECO:0000313" key="2">
    <source>
        <dbReference type="EMBL" id="MCJ2379418.1"/>
    </source>
</evidence>
<feature type="transmembrane region" description="Helical" evidence="1">
    <location>
        <begin position="150"/>
        <end position="172"/>
    </location>
</feature>